<feature type="compositionally biased region" description="Acidic residues" evidence="1">
    <location>
        <begin position="57"/>
        <end position="81"/>
    </location>
</feature>
<gene>
    <name evidence="2" type="ORF">DFR69_104117</name>
</gene>
<sequence>MPTMIIGGPVLVWEPLESQPEPESPDGTPYWKSPASGYPGAIVEPPTDPEPVPETPTESDPEPETPIESESGDGPDPTGEE</sequence>
<accession>A0A317NLT6</accession>
<dbReference type="Proteomes" id="UP000246410">
    <property type="component" value="Unassembled WGS sequence"/>
</dbReference>
<keyword evidence="3" id="KW-1185">Reference proteome</keyword>
<dbReference type="AlphaFoldDB" id="A0A317NLT6"/>
<comment type="caution">
    <text evidence="2">The sequence shown here is derived from an EMBL/GenBank/DDBJ whole genome shotgun (WGS) entry which is preliminary data.</text>
</comment>
<evidence type="ECO:0000313" key="2">
    <source>
        <dbReference type="EMBL" id="PWV76015.1"/>
    </source>
</evidence>
<evidence type="ECO:0000313" key="3">
    <source>
        <dbReference type="Proteomes" id="UP000246410"/>
    </source>
</evidence>
<proteinExistence type="predicted"/>
<dbReference type="EMBL" id="QGTL01000004">
    <property type="protein sequence ID" value="PWV76015.1"/>
    <property type="molecule type" value="Genomic_DNA"/>
</dbReference>
<feature type="region of interest" description="Disordered" evidence="1">
    <location>
        <begin position="1"/>
        <end position="81"/>
    </location>
</feature>
<reference evidence="2 3" key="1">
    <citation type="submission" date="2018-05" db="EMBL/GenBank/DDBJ databases">
        <title>Genomic Encyclopedia of Type Strains, Phase IV (KMG-IV): sequencing the most valuable type-strain genomes for metagenomic binning, comparative biology and taxonomic classification.</title>
        <authorList>
            <person name="Goeker M."/>
        </authorList>
    </citation>
    <scope>NUCLEOTIDE SEQUENCE [LARGE SCALE GENOMIC DNA]</scope>
    <source>
        <strain evidence="2 3">DSM 44717</strain>
    </source>
</reference>
<evidence type="ECO:0000256" key="1">
    <source>
        <dbReference type="SAM" id="MobiDB-lite"/>
    </source>
</evidence>
<name>A0A317NLT6_9NOCA</name>
<protein>
    <submittedName>
        <fullName evidence="2">Uncharacterized protein</fullName>
    </submittedName>
</protein>
<organism evidence="2 3">
    <name type="scientific">Nocardia neocaledoniensis</name>
    <dbReference type="NCBI Taxonomy" id="236511"/>
    <lineage>
        <taxon>Bacteria</taxon>
        <taxon>Bacillati</taxon>
        <taxon>Actinomycetota</taxon>
        <taxon>Actinomycetes</taxon>
        <taxon>Mycobacteriales</taxon>
        <taxon>Nocardiaceae</taxon>
        <taxon>Nocardia</taxon>
    </lineage>
</organism>